<evidence type="ECO:0000313" key="3">
    <source>
        <dbReference type="Proteomes" id="UP000595437"/>
    </source>
</evidence>
<sequence length="56" mass="6470">MKQLKGFQPQRGNEGNKQRVGGDQDEVPQDQLGKMKGTNKLEGIKLRFAMDQRFHR</sequence>
<protein>
    <submittedName>
        <fullName evidence="2">Uncharacterized protein</fullName>
    </submittedName>
</protein>
<evidence type="ECO:0000313" key="2">
    <source>
        <dbReference type="EMBL" id="QQP38644.1"/>
    </source>
</evidence>
<reference evidence="3" key="1">
    <citation type="submission" date="2021-01" db="EMBL/GenBank/DDBJ databases">
        <title>Caligus Genome Assembly.</title>
        <authorList>
            <person name="Gallardo-Escarate C."/>
        </authorList>
    </citation>
    <scope>NUCLEOTIDE SEQUENCE [LARGE SCALE GENOMIC DNA]</scope>
</reference>
<organism evidence="2 3">
    <name type="scientific">Caligus rogercresseyi</name>
    <name type="common">Sea louse</name>
    <dbReference type="NCBI Taxonomy" id="217165"/>
    <lineage>
        <taxon>Eukaryota</taxon>
        <taxon>Metazoa</taxon>
        <taxon>Ecdysozoa</taxon>
        <taxon>Arthropoda</taxon>
        <taxon>Crustacea</taxon>
        <taxon>Multicrustacea</taxon>
        <taxon>Hexanauplia</taxon>
        <taxon>Copepoda</taxon>
        <taxon>Siphonostomatoida</taxon>
        <taxon>Caligidae</taxon>
        <taxon>Caligus</taxon>
    </lineage>
</organism>
<feature type="region of interest" description="Disordered" evidence="1">
    <location>
        <begin position="1"/>
        <end position="56"/>
    </location>
</feature>
<dbReference type="Proteomes" id="UP000595437">
    <property type="component" value="Chromosome 13"/>
</dbReference>
<feature type="compositionally biased region" description="Basic and acidic residues" evidence="1">
    <location>
        <begin position="42"/>
        <end position="56"/>
    </location>
</feature>
<dbReference type="AlphaFoldDB" id="A0A7T8GVK9"/>
<keyword evidence="3" id="KW-1185">Reference proteome</keyword>
<name>A0A7T8GVK9_CALRO</name>
<accession>A0A7T8GVK9</accession>
<proteinExistence type="predicted"/>
<gene>
    <name evidence="2" type="ORF">FKW44_019272</name>
</gene>
<dbReference type="EMBL" id="CP045902">
    <property type="protein sequence ID" value="QQP38644.1"/>
    <property type="molecule type" value="Genomic_DNA"/>
</dbReference>
<evidence type="ECO:0000256" key="1">
    <source>
        <dbReference type="SAM" id="MobiDB-lite"/>
    </source>
</evidence>